<protein>
    <submittedName>
        <fullName evidence="2">Protoporphyrinogen oxidase</fullName>
    </submittedName>
</protein>
<evidence type="ECO:0000313" key="2">
    <source>
        <dbReference type="EMBL" id="TGL56647.1"/>
    </source>
</evidence>
<dbReference type="RefSeq" id="WP_135624865.1">
    <property type="nucleotide sequence ID" value="NZ_RQGD01000045.1"/>
</dbReference>
<dbReference type="PANTHER" id="PTHR42923">
    <property type="entry name" value="PROTOPORPHYRINOGEN OXIDASE"/>
    <property type="match status" value="1"/>
</dbReference>
<comment type="caution">
    <text evidence="2">The sequence shown here is derived from an EMBL/GenBank/DDBJ whole genome shotgun (WGS) entry which is preliminary data.</text>
</comment>
<sequence length="408" mass="46977">MKNNTVILGGGISGLVSAFYAQNANQNVYIYEASDRLGGLISTTQTEYGIVESAANGFILTSEIQNLLHKLNLKPISAKKESRRRYFYSNRKITQFPLSFCDLFRAVFGFLFLNSKLRVNETFLQWSSRIFGINTALKIIEPAIGGIYGAKLDQLDTRMLFSKLDWSKNQSFFRRYLTKKNKKKNLGLVSFENGMVSVIQALESAISPKAVIYLNRKAPNLSDLLNEYESPALHICLPLNECYSYLREIVDQIQIPNFLNISTITCFVQERITKKPGFGILFPKGERMNASGVLLNSDIFPHRIIKENLWSETWIFISDPQTIRSDEELLDLLMQDRRRIVAAAMPPVQSYVTHWHRKFPVYDKALYEFNRKLDQLEVDYFDRGIKIIFKGNYRRGIGLRNLIEMATR</sequence>
<dbReference type="Proteomes" id="UP000297693">
    <property type="component" value="Unassembled WGS sequence"/>
</dbReference>
<accession>A0A4R9JYQ9</accession>
<proteinExistence type="predicted"/>
<dbReference type="InterPro" id="IPR036188">
    <property type="entry name" value="FAD/NAD-bd_sf"/>
</dbReference>
<evidence type="ECO:0000313" key="3">
    <source>
        <dbReference type="Proteomes" id="UP000297693"/>
    </source>
</evidence>
<reference evidence="2" key="1">
    <citation type="journal article" date="2019" name="PLoS Negl. Trop. Dis.">
        <title>Revisiting the worldwide diversity of Leptospira species in the environment.</title>
        <authorList>
            <person name="Vincent A.T."/>
            <person name="Schiettekatte O."/>
            <person name="Bourhy P."/>
            <person name="Veyrier F.J."/>
            <person name="Picardeau M."/>
        </authorList>
    </citation>
    <scope>NUCLEOTIDE SEQUENCE [LARGE SCALE GENOMIC DNA]</scope>
    <source>
        <strain evidence="2">201702476</strain>
    </source>
</reference>
<dbReference type="Pfam" id="PF01593">
    <property type="entry name" value="Amino_oxidase"/>
    <property type="match status" value="1"/>
</dbReference>
<dbReference type="OrthoDB" id="343264at2"/>
<name>A0A4R9JYQ9_9LEPT</name>
<dbReference type="InterPro" id="IPR002937">
    <property type="entry name" value="Amino_oxidase"/>
</dbReference>
<feature type="domain" description="Amine oxidase" evidence="1">
    <location>
        <begin position="12"/>
        <end position="215"/>
    </location>
</feature>
<dbReference type="SUPFAM" id="SSF54373">
    <property type="entry name" value="FAD-linked reductases, C-terminal domain"/>
    <property type="match status" value="1"/>
</dbReference>
<evidence type="ECO:0000259" key="1">
    <source>
        <dbReference type="Pfam" id="PF01593"/>
    </source>
</evidence>
<keyword evidence="3" id="KW-1185">Reference proteome</keyword>
<dbReference type="AlphaFoldDB" id="A0A4R9JYQ9"/>
<gene>
    <name evidence="2" type="ORF">EHQ58_15725</name>
</gene>
<dbReference type="SUPFAM" id="SSF51905">
    <property type="entry name" value="FAD/NAD(P)-binding domain"/>
    <property type="match status" value="1"/>
</dbReference>
<dbReference type="EMBL" id="RQGD01000045">
    <property type="protein sequence ID" value="TGL56647.1"/>
    <property type="molecule type" value="Genomic_DNA"/>
</dbReference>
<dbReference type="PANTHER" id="PTHR42923:SF3">
    <property type="entry name" value="PROTOPORPHYRINOGEN OXIDASE"/>
    <property type="match status" value="1"/>
</dbReference>
<dbReference type="Gene3D" id="3.50.50.60">
    <property type="entry name" value="FAD/NAD(P)-binding domain"/>
    <property type="match status" value="1"/>
</dbReference>
<dbReference type="InterPro" id="IPR050464">
    <property type="entry name" value="Zeta_carotene_desat/Oxidored"/>
</dbReference>
<dbReference type="GO" id="GO:0016491">
    <property type="term" value="F:oxidoreductase activity"/>
    <property type="evidence" value="ECO:0007669"/>
    <property type="project" value="InterPro"/>
</dbReference>
<organism evidence="2 3">
    <name type="scientific">Leptospira ognonensis</name>
    <dbReference type="NCBI Taxonomy" id="2484945"/>
    <lineage>
        <taxon>Bacteria</taxon>
        <taxon>Pseudomonadati</taxon>
        <taxon>Spirochaetota</taxon>
        <taxon>Spirochaetia</taxon>
        <taxon>Leptospirales</taxon>
        <taxon>Leptospiraceae</taxon>
        <taxon>Leptospira</taxon>
    </lineage>
</organism>